<dbReference type="Pfam" id="PF02746">
    <property type="entry name" value="MR_MLE_N"/>
    <property type="match status" value="1"/>
</dbReference>
<dbReference type="SFLD" id="SFLDS00001">
    <property type="entry name" value="Enolase"/>
    <property type="match status" value="1"/>
</dbReference>
<dbReference type="InterPro" id="IPR013342">
    <property type="entry name" value="Mandelate_racemase_C"/>
</dbReference>
<sequence length="376" mass="40830">MKIDSVDSKVIGAAHYVRLITDTGLVGYGQSGVWAYPEAVHAVVERFADYLVGRDPRLIEHHWHHLYRMGPFRGAILTAAVSAIDIALWDIAGKRLQAPIYELLGGPTRTKLRLHLLLTGGPIEDTLAHATKAVKDGFTAVKFDPIPRDCQDLSLASLVQESVARTAAMRDVVGTDVDIILELHRKLTPLQAKPLMEALTPFRPLFIEDPIQIDNLSAQAGMATSSSGPVGVGERLHTIWEFNDILRLGGPQYVRPDLGTAGGISHVKKIAAVAEAHSSTLVTHNCLGPILTAAAAHVDASIPNFLVQEYSPFDDDLASSPGVRTHFRREGGWLHLSEEPGLGVDVDWDNIPSVDFVGRTLHEIPLRDDGSVSFAV</sequence>
<dbReference type="PANTHER" id="PTHR48080">
    <property type="entry name" value="D-GALACTONATE DEHYDRATASE-RELATED"/>
    <property type="match status" value="1"/>
</dbReference>
<accession>A0A6J6EF40</accession>
<keyword evidence="1" id="KW-0456">Lyase</keyword>
<dbReference type="SFLD" id="SFLDG00179">
    <property type="entry name" value="mandelate_racemase"/>
    <property type="match status" value="1"/>
</dbReference>
<protein>
    <submittedName>
        <fullName evidence="3">Unannotated protein</fullName>
    </submittedName>
</protein>
<feature type="domain" description="Mandelate racemase/muconate lactonizing enzyme C-terminal" evidence="2">
    <location>
        <begin position="123"/>
        <end position="229"/>
    </location>
</feature>
<dbReference type="GO" id="GO:0016829">
    <property type="term" value="F:lyase activity"/>
    <property type="evidence" value="ECO:0007669"/>
    <property type="project" value="UniProtKB-KW"/>
</dbReference>
<dbReference type="AlphaFoldDB" id="A0A6J6EF40"/>
<name>A0A6J6EF40_9ZZZZ</name>
<organism evidence="3">
    <name type="scientific">freshwater metagenome</name>
    <dbReference type="NCBI Taxonomy" id="449393"/>
    <lineage>
        <taxon>unclassified sequences</taxon>
        <taxon>metagenomes</taxon>
        <taxon>ecological metagenomes</taxon>
    </lineage>
</organism>
<dbReference type="InterPro" id="IPR036849">
    <property type="entry name" value="Enolase-like_C_sf"/>
</dbReference>
<evidence type="ECO:0000313" key="3">
    <source>
        <dbReference type="EMBL" id="CAB4573865.1"/>
    </source>
</evidence>
<dbReference type="SUPFAM" id="SSF54826">
    <property type="entry name" value="Enolase N-terminal domain-like"/>
    <property type="match status" value="1"/>
</dbReference>
<dbReference type="InterPro" id="IPR029017">
    <property type="entry name" value="Enolase-like_N"/>
</dbReference>
<dbReference type="GO" id="GO:0009063">
    <property type="term" value="P:amino acid catabolic process"/>
    <property type="evidence" value="ECO:0007669"/>
    <property type="project" value="InterPro"/>
</dbReference>
<dbReference type="SUPFAM" id="SSF51604">
    <property type="entry name" value="Enolase C-terminal domain-like"/>
    <property type="match status" value="1"/>
</dbReference>
<dbReference type="Gene3D" id="3.20.20.120">
    <property type="entry name" value="Enolase-like C-terminal domain"/>
    <property type="match status" value="1"/>
</dbReference>
<dbReference type="CDD" id="cd03316">
    <property type="entry name" value="MR_like"/>
    <property type="match status" value="1"/>
</dbReference>
<dbReference type="InterPro" id="IPR013341">
    <property type="entry name" value="Mandelate_racemase_N_dom"/>
</dbReference>
<reference evidence="3" key="1">
    <citation type="submission" date="2020-05" db="EMBL/GenBank/DDBJ databases">
        <authorList>
            <person name="Chiriac C."/>
            <person name="Salcher M."/>
            <person name="Ghai R."/>
            <person name="Kavagutti S V."/>
        </authorList>
    </citation>
    <scope>NUCLEOTIDE SEQUENCE</scope>
</reference>
<gene>
    <name evidence="3" type="ORF">UFOPK1684_00920</name>
</gene>
<dbReference type="PANTHER" id="PTHR48080:SF2">
    <property type="entry name" value="D-GALACTONATE DEHYDRATASE"/>
    <property type="match status" value="1"/>
</dbReference>
<dbReference type="PROSITE" id="PS00908">
    <property type="entry name" value="MR_MLE_1"/>
    <property type="match status" value="1"/>
</dbReference>
<evidence type="ECO:0000256" key="1">
    <source>
        <dbReference type="ARBA" id="ARBA00023239"/>
    </source>
</evidence>
<dbReference type="Pfam" id="PF13378">
    <property type="entry name" value="MR_MLE_C"/>
    <property type="match status" value="1"/>
</dbReference>
<dbReference type="InterPro" id="IPR034593">
    <property type="entry name" value="DgoD-like"/>
</dbReference>
<dbReference type="InterPro" id="IPR018110">
    <property type="entry name" value="Mandel_Rmase/mucon_lact_enz_CS"/>
</dbReference>
<dbReference type="Gene3D" id="3.30.390.10">
    <property type="entry name" value="Enolase-like, N-terminal domain"/>
    <property type="match status" value="1"/>
</dbReference>
<dbReference type="EMBL" id="CAEZTM010000039">
    <property type="protein sequence ID" value="CAB4573865.1"/>
    <property type="molecule type" value="Genomic_DNA"/>
</dbReference>
<evidence type="ECO:0000259" key="2">
    <source>
        <dbReference type="SMART" id="SM00922"/>
    </source>
</evidence>
<proteinExistence type="predicted"/>
<dbReference type="SMART" id="SM00922">
    <property type="entry name" value="MR_MLE"/>
    <property type="match status" value="1"/>
</dbReference>
<dbReference type="InterPro" id="IPR029065">
    <property type="entry name" value="Enolase_C-like"/>
</dbReference>